<dbReference type="PANTHER" id="PTHR11640:SF134">
    <property type="entry name" value="ECHINOID, ISOFORM A-RELATED"/>
    <property type="match status" value="1"/>
</dbReference>
<keyword evidence="8" id="KW-1133">Transmembrane helix</keyword>
<keyword evidence="5" id="KW-0325">Glycoprotein</keyword>
<dbReference type="SUPFAM" id="SSF49265">
    <property type="entry name" value="Fibronectin type III"/>
    <property type="match status" value="1"/>
</dbReference>
<keyword evidence="10" id="KW-1185">Reference proteome</keyword>
<dbReference type="GO" id="GO:0005911">
    <property type="term" value="C:cell-cell junction"/>
    <property type="evidence" value="ECO:0007669"/>
    <property type="project" value="TreeGrafter"/>
</dbReference>
<feature type="domain" description="Ig-like" evidence="9">
    <location>
        <begin position="111"/>
        <end position="272"/>
    </location>
</feature>
<evidence type="ECO:0000313" key="10">
    <source>
        <dbReference type="Proteomes" id="UP000887577"/>
    </source>
</evidence>
<keyword evidence="6" id="KW-0393">Immunoglobulin domain</keyword>
<feature type="compositionally biased region" description="Polar residues" evidence="7">
    <location>
        <begin position="1021"/>
        <end position="1031"/>
    </location>
</feature>
<evidence type="ECO:0000256" key="1">
    <source>
        <dbReference type="ARBA" id="ARBA00004479"/>
    </source>
</evidence>
<dbReference type="InterPro" id="IPR051275">
    <property type="entry name" value="Cell_adhesion_signaling"/>
</dbReference>
<evidence type="ECO:0000256" key="4">
    <source>
        <dbReference type="ARBA" id="ARBA00023157"/>
    </source>
</evidence>
<feature type="region of interest" description="Disordered" evidence="7">
    <location>
        <begin position="1014"/>
        <end position="1034"/>
    </location>
</feature>
<dbReference type="InterPro" id="IPR003598">
    <property type="entry name" value="Ig_sub2"/>
</dbReference>
<dbReference type="PANTHER" id="PTHR11640">
    <property type="entry name" value="NEPHRIN"/>
    <property type="match status" value="1"/>
</dbReference>
<dbReference type="Gene3D" id="2.60.40.10">
    <property type="entry name" value="Immunoglobulins"/>
    <property type="match status" value="7"/>
</dbReference>
<dbReference type="InterPro" id="IPR013098">
    <property type="entry name" value="Ig_I-set"/>
</dbReference>
<evidence type="ECO:0000313" key="11">
    <source>
        <dbReference type="WBParaSite" id="PSU_v2.g5552.t1"/>
    </source>
</evidence>
<dbReference type="Pfam" id="PF00041">
    <property type="entry name" value="fn3"/>
    <property type="match status" value="1"/>
</dbReference>
<dbReference type="SMART" id="SM00408">
    <property type="entry name" value="IGc2"/>
    <property type="match status" value="6"/>
</dbReference>
<dbReference type="Proteomes" id="UP000887577">
    <property type="component" value="Unplaced"/>
</dbReference>
<protein>
    <submittedName>
        <fullName evidence="11">Ig-like domain-containing protein</fullName>
    </submittedName>
</protein>
<keyword evidence="4" id="KW-1015">Disulfide bond</keyword>
<evidence type="ECO:0000259" key="9">
    <source>
        <dbReference type="PROSITE" id="PS50835"/>
    </source>
</evidence>
<evidence type="ECO:0000256" key="6">
    <source>
        <dbReference type="ARBA" id="ARBA00023319"/>
    </source>
</evidence>
<keyword evidence="2" id="KW-0677">Repeat</keyword>
<feature type="domain" description="Ig-like" evidence="9">
    <location>
        <begin position="495"/>
        <end position="592"/>
    </location>
</feature>
<dbReference type="PROSITE" id="PS50835">
    <property type="entry name" value="IG_LIKE"/>
    <property type="match status" value="5"/>
</dbReference>
<dbReference type="InterPro" id="IPR036116">
    <property type="entry name" value="FN3_sf"/>
</dbReference>
<dbReference type="Pfam" id="PF07679">
    <property type="entry name" value="I-set"/>
    <property type="match status" value="1"/>
</dbReference>
<dbReference type="AlphaFoldDB" id="A0A914YYH4"/>
<organism evidence="10 11">
    <name type="scientific">Panagrolaimus superbus</name>
    <dbReference type="NCBI Taxonomy" id="310955"/>
    <lineage>
        <taxon>Eukaryota</taxon>
        <taxon>Metazoa</taxon>
        <taxon>Ecdysozoa</taxon>
        <taxon>Nematoda</taxon>
        <taxon>Chromadorea</taxon>
        <taxon>Rhabditida</taxon>
        <taxon>Tylenchina</taxon>
        <taxon>Panagrolaimomorpha</taxon>
        <taxon>Panagrolaimoidea</taxon>
        <taxon>Panagrolaimidae</taxon>
        <taxon>Panagrolaimus</taxon>
    </lineage>
</organism>
<dbReference type="InterPro" id="IPR007110">
    <property type="entry name" value="Ig-like_dom"/>
</dbReference>
<reference evidence="11" key="1">
    <citation type="submission" date="2022-11" db="UniProtKB">
        <authorList>
            <consortium name="WormBaseParasite"/>
        </authorList>
    </citation>
    <scope>IDENTIFICATION</scope>
</reference>
<keyword evidence="3 8" id="KW-0472">Membrane</keyword>
<dbReference type="InterPro" id="IPR056069">
    <property type="entry name" value="DUF7652"/>
</dbReference>
<evidence type="ECO:0000256" key="7">
    <source>
        <dbReference type="SAM" id="MobiDB-lite"/>
    </source>
</evidence>
<dbReference type="Pfam" id="PF13927">
    <property type="entry name" value="Ig_3"/>
    <property type="match status" value="5"/>
</dbReference>
<dbReference type="SMART" id="SM00060">
    <property type="entry name" value="FN3"/>
    <property type="match status" value="1"/>
</dbReference>
<evidence type="ECO:0000256" key="3">
    <source>
        <dbReference type="ARBA" id="ARBA00023136"/>
    </source>
</evidence>
<dbReference type="CDD" id="cd00063">
    <property type="entry name" value="FN3"/>
    <property type="match status" value="1"/>
</dbReference>
<dbReference type="InterPro" id="IPR003961">
    <property type="entry name" value="FN3_dom"/>
</dbReference>
<keyword evidence="8" id="KW-0812">Transmembrane</keyword>
<dbReference type="GO" id="GO:0098609">
    <property type="term" value="P:cell-cell adhesion"/>
    <property type="evidence" value="ECO:0007669"/>
    <property type="project" value="TreeGrafter"/>
</dbReference>
<dbReference type="InterPro" id="IPR036179">
    <property type="entry name" value="Ig-like_dom_sf"/>
</dbReference>
<dbReference type="GO" id="GO:0005886">
    <property type="term" value="C:plasma membrane"/>
    <property type="evidence" value="ECO:0007669"/>
    <property type="project" value="TreeGrafter"/>
</dbReference>
<dbReference type="WBParaSite" id="PSU_v2.g5552.t1">
    <property type="protein sequence ID" value="PSU_v2.g5552.t1"/>
    <property type="gene ID" value="PSU_v2.g5552"/>
</dbReference>
<feature type="region of interest" description="Disordered" evidence="7">
    <location>
        <begin position="899"/>
        <end position="962"/>
    </location>
</feature>
<dbReference type="CDD" id="cd00096">
    <property type="entry name" value="Ig"/>
    <property type="match status" value="2"/>
</dbReference>
<evidence type="ECO:0000256" key="5">
    <source>
        <dbReference type="ARBA" id="ARBA00023180"/>
    </source>
</evidence>
<comment type="subcellular location">
    <subcellularLocation>
        <location evidence="1">Membrane</location>
        <topology evidence="1">Single-pass type I membrane protein</topology>
    </subcellularLocation>
</comment>
<dbReference type="SMART" id="SM00409">
    <property type="entry name" value="IG"/>
    <property type="match status" value="6"/>
</dbReference>
<dbReference type="InterPro" id="IPR003599">
    <property type="entry name" value="Ig_sub"/>
</dbReference>
<sequence length="1042" mass="115939">MRMPPSQPTITVQPTQPVKENEFVTIHCESTGGNPPPKFSWIFNNNSVVPDSWYQDKSEMAPRATSVSVLQWRVNAHDNGAYLTCQIWNEAMQKDEFRTVETNRLNVLFAPRVTVGPVADYNVEDGEPVELTCNAEGNPLPTQFEWLHVSTGERMVGKQWKFIADKKMRGDFRCTAVNSIDMGAGKLTMNVFYKPIIKVPKISNPAEGEQLILECDIDANPNPEQIMWTGPNGFSQIGPRLMIETIQRENTGNFTCQAENSFALFSTGDTIVRRMGKNTTFIDVKRKPGKAMITASHSTVNVGDTISLSCITEDLGSPEATFRWAVPSSRGMYSQEPELNRHLIIINKAELSDNGIYRCVAFNNIGQGDEATIKITVVEAARISRPLSPNRVLTSGDIDAAIDCEAIGFPQPQIKWLKNGQNINEAMNSHWVIQSHPSQTSCNNGEFCPWTVTSSLRFFKTVEWSDKGNYTCIAENGAVGPLAQASTILNIIHDPVILNEKYPTEALSAADVGANARITCRVSARPEPKFTWIRDGIEITDTDERLMVHASKIYHEIDEYESVLEIHDVEESDMIPYICKAVNGQSSEKTAEIVIKLQPKSKPQDPRSVQLYEATPTSITVSWRPGFDGGDHQYFELEYRIGSALPGNNDKSNPTMFVLDDHNATSLAIFETDQTNTRHRRSSSSSSQIVNFLIHNLTMLNPMTVYWYRIRSKNSYGYSEWNPIANAMTLDVIESVDIQPPTSLVYYEEEKKITFEPLKPSNGSCLLLYISGSDNNNGGGGSNAANKPAPTIWRALGCFPGDQPIESIEPSEHFKARFCHHSDLSVCSSSVEIFVATSTMPAVWMHRIIFPLIIVITVIALIVLLFFICLKTRLFSKRKEKATKKFAAVIGDAERAEVSAPMPQVEAKNTPVHGSQTDSGVFTLGSNHASQPANQASSLENGYNNESEGCGDSWQNTSDEHFNYNNDPYMADYNNQFAHEMEYQVATSQSQPAAVAYQPYFDGYKQEATMHVLPSSDEQTDGSSETSSCPNGSRRVMREIIV</sequence>
<evidence type="ECO:0000256" key="8">
    <source>
        <dbReference type="SAM" id="Phobius"/>
    </source>
</evidence>
<feature type="domain" description="Ig-like" evidence="9">
    <location>
        <begin position="288"/>
        <end position="376"/>
    </location>
</feature>
<feature type="transmembrane region" description="Helical" evidence="8">
    <location>
        <begin position="848"/>
        <end position="870"/>
    </location>
</feature>
<dbReference type="InterPro" id="IPR013783">
    <property type="entry name" value="Ig-like_fold"/>
</dbReference>
<name>A0A914YYH4_9BILA</name>
<feature type="domain" description="Ig-like" evidence="9">
    <location>
        <begin position="8"/>
        <end position="101"/>
    </location>
</feature>
<evidence type="ECO:0000256" key="2">
    <source>
        <dbReference type="ARBA" id="ARBA00022737"/>
    </source>
</evidence>
<dbReference type="SUPFAM" id="SSF48726">
    <property type="entry name" value="Immunoglobulin"/>
    <property type="match status" value="5"/>
</dbReference>
<dbReference type="GO" id="GO:0050839">
    <property type="term" value="F:cell adhesion molecule binding"/>
    <property type="evidence" value="ECO:0007669"/>
    <property type="project" value="TreeGrafter"/>
</dbReference>
<proteinExistence type="predicted"/>
<feature type="compositionally biased region" description="Polar residues" evidence="7">
    <location>
        <begin position="912"/>
        <end position="957"/>
    </location>
</feature>
<dbReference type="Pfam" id="PF24665">
    <property type="entry name" value="DUF7652"/>
    <property type="match status" value="1"/>
</dbReference>
<feature type="domain" description="Ig-like" evidence="9">
    <location>
        <begin position="386"/>
        <end position="488"/>
    </location>
</feature>
<accession>A0A914YYH4</accession>